<feature type="transmembrane region" description="Helical" evidence="1">
    <location>
        <begin position="160"/>
        <end position="180"/>
    </location>
</feature>
<dbReference type="KEGG" id="nsm:JO391_11055"/>
<accession>A0A8G0ZRU5</accession>
<dbReference type="RefSeq" id="WP_220660554.1">
    <property type="nucleotide sequence ID" value="NZ_CP069370.1"/>
</dbReference>
<feature type="transmembrane region" description="Helical" evidence="1">
    <location>
        <begin position="39"/>
        <end position="63"/>
    </location>
</feature>
<dbReference type="EMBL" id="CP069370">
    <property type="protein sequence ID" value="QYZ68330.1"/>
    <property type="molecule type" value="Genomic_DNA"/>
</dbReference>
<gene>
    <name evidence="2" type="ORF">JO391_11055</name>
</gene>
<keyword evidence="1" id="KW-0472">Membrane</keyword>
<keyword evidence="1" id="KW-0812">Transmembrane</keyword>
<feature type="transmembrane region" description="Helical" evidence="1">
    <location>
        <begin position="103"/>
        <end position="123"/>
    </location>
</feature>
<sequence length="315" mass="32780">MHSLRFLAASLSLGVIGFYGSEALFWTVPPAGLPALQVAGQALLTVLVYALCAATGLSVVLASGCGGWRGVILGGALMGISVEGAVVSTMYDAFPVQLVWTPLAWHSLLTAGIVFAASRWAAAGPLWRQIAVLVLSGLGFGFWGGYWVTERPGLALTGPLPSLVYLGAAAALAVAAQIALDRLQPLRLPPRPVLWAAPMLVLLIWLVQSALAPAPQRLAGPVMALVTAWSMFRLGRGQVASLGPAAPAWRHALGMALPLIAAPVAAALWSSEEPIPTNLIVLAITAPAGLGLWLWLLWRAYRSAASAPRKSSAPS</sequence>
<evidence type="ECO:0000313" key="2">
    <source>
        <dbReference type="EMBL" id="QYZ68330.1"/>
    </source>
</evidence>
<keyword evidence="1" id="KW-1133">Transmembrane helix</keyword>
<feature type="transmembrane region" description="Helical" evidence="1">
    <location>
        <begin position="70"/>
        <end position="91"/>
    </location>
</feature>
<keyword evidence="3" id="KW-1185">Reference proteome</keyword>
<feature type="transmembrane region" description="Helical" evidence="1">
    <location>
        <begin position="192"/>
        <end position="212"/>
    </location>
</feature>
<feature type="transmembrane region" description="Helical" evidence="1">
    <location>
        <begin position="275"/>
        <end position="298"/>
    </location>
</feature>
<feature type="transmembrane region" description="Helical" evidence="1">
    <location>
        <begin position="248"/>
        <end position="269"/>
    </location>
</feature>
<dbReference type="Proteomes" id="UP000826300">
    <property type="component" value="Chromosome"/>
</dbReference>
<reference evidence="2" key="1">
    <citation type="submission" date="2021-02" db="EMBL/GenBank/DDBJ databases">
        <title>Rhodobacter shimadae sp. nov., an aerobic anoxygenic phototrophic bacterium isolated from a hot spring.</title>
        <authorList>
            <person name="Muramatsu S."/>
            <person name="Haruta S."/>
            <person name="Hirose S."/>
            <person name="Hanada S."/>
        </authorList>
    </citation>
    <scope>NUCLEOTIDE SEQUENCE</scope>
    <source>
        <strain evidence="2">N10</strain>
    </source>
</reference>
<feature type="transmembrane region" description="Helical" evidence="1">
    <location>
        <begin position="130"/>
        <end position="148"/>
    </location>
</feature>
<organism evidence="2 3">
    <name type="scientific">Neotabrizicola shimadae</name>
    <dbReference type="NCBI Taxonomy" id="2807096"/>
    <lineage>
        <taxon>Bacteria</taxon>
        <taxon>Pseudomonadati</taxon>
        <taxon>Pseudomonadota</taxon>
        <taxon>Alphaproteobacteria</taxon>
        <taxon>Rhodobacterales</taxon>
        <taxon>Paracoccaceae</taxon>
        <taxon>Neotabrizicola</taxon>
    </lineage>
</organism>
<evidence type="ECO:0000256" key="1">
    <source>
        <dbReference type="SAM" id="Phobius"/>
    </source>
</evidence>
<dbReference type="AlphaFoldDB" id="A0A8G0ZRU5"/>
<protein>
    <submittedName>
        <fullName evidence="2">Uncharacterized protein</fullName>
    </submittedName>
</protein>
<evidence type="ECO:0000313" key="3">
    <source>
        <dbReference type="Proteomes" id="UP000826300"/>
    </source>
</evidence>
<name>A0A8G0ZRU5_9RHOB</name>
<feature type="transmembrane region" description="Helical" evidence="1">
    <location>
        <begin position="218"/>
        <end position="236"/>
    </location>
</feature>
<proteinExistence type="predicted"/>